<organism evidence="3 4">
    <name type="scientific">Plasmodium gaboni</name>
    <dbReference type="NCBI Taxonomy" id="647221"/>
    <lineage>
        <taxon>Eukaryota</taxon>
        <taxon>Sar</taxon>
        <taxon>Alveolata</taxon>
        <taxon>Apicomplexa</taxon>
        <taxon>Aconoidasida</taxon>
        <taxon>Haemosporida</taxon>
        <taxon>Plasmodiidae</taxon>
        <taxon>Plasmodium</taxon>
        <taxon>Plasmodium (Laverania)</taxon>
    </lineage>
</organism>
<reference evidence="3 4" key="1">
    <citation type="journal article" date="2016" name="Nat. Commun.">
        <title>Genomes of cryptic chimpanzee Plasmodium species reveal key evolutionary events leading to human malaria.</title>
        <authorList>
            <person name="Sundararaman S.A."/>
            <person name="Plenderleith L.J."/>
            <person name="Liu W."/>
            <person name="Loy D.E."/>
            <person name="Learn G.H."/>
            <person name="Li Y."/>
            <person name="Shaw K.S."/>
            <person name="Ayouba A."/>
            <person name="Peeters M."/>
            <person name="Speede S."/>
            <person name="Shaw G.M."/>
            <person name="Bushman F.D."/>
            <person name="Brisson D."/>
            <person name="Rayner J.C."/>
            <person name="Sharp P.M."/>
            <person name="Hahn B.H."/>
        </authorList>
    </citation>
    <scope>NUCLEOTIDE SEQUENCE [LARGE SCALE GENOMIC DNA]</scope>
    <source>
        <strain evidence="3 4">SY75</strain>
    </source>
</reference>
<dbReference type="VEuPathDB" id="PlasmoDB:PGSY75_1218700"/>
<name>A0A151LGJ5_9APIC</name>
<comment type="caution">
    <text evidence="3">The sequence shown here is derived from an EMBL/GenBank/DDBJ whole genome shotgun (WGS) entry which is preliminary data.</text>
</comment>
<evidence type="ECO:0000313" key="4">
    <source>
        <dbReference type="Proteomes" id="UP000076004"/>
    </source>
</evidence>
<dbReference type="Proteomes" id="UP000076004">
    <property type="component" value="Unassembled WGS sequence"/>
</dbReference>
<evidence type="ECO:0000256" key="1">
    <source>
        <dbReference type="SAM" id="Coils"/>
    </source>
</evidence>
<proteinExistence type="predicted"/>
<protein>
    <submittedName>
        <fullName evidence="3">Uncharacterized protein</fullName>
    </submittedName>
</protein>
<evidence type="ECO:0000256" key="2">
    <source>
        <dbReference type="SAM" id="MobiDB-lite"/>
    </source>
</evidence>
<dbReference type="VEuPathDB" id="PlasmoDB:PGABG01_1217800"/>
<dbReference type="KEGG" id="pgab:PGSY75_1218700"/>
<dbReference type="GeneID" id="29777360"/>
<keyword evidence="1" id="KW-0175">Coiled coil</keyword>
<sequence length="501" mass="59043">MSKNKKSIITSFTTKLQEKVKEEKKSNNKINNDVMKLINKELIIDYSTNQKVNAKLLLNKYLNVINYLMKENINLKKKIENLKVGCIQKNDIIVHYEKELKEKNEIIIKLKKNISPDMLQECDNTYDHKNYHVEHNDISSDHIQTSKYILSTKGDRDYNISNNKNTPYNINHSLFNKKDEETNNDDNIFLNYGYNENINYQTNTFHNKYIQHNDQHHKKNVCMVKDNIAPKNESSFNQIVNRISSNDYKKYSSNKNINIGMNHEYIYNNNYNISKSNVSNSCKKNNSKENINFIRNDSQYFLYKNDNLSNDDKYIDELDNLINNSKSVHNMITPEHLNKCDIQCNNKDEENIIIYDYSKETTISSSDGEQENDISQNCDTQDPKYKTNNDYTIKTTQIINNKINDNNNNNDIYNGMHKSKDHINKISFMEVDKRIINKKNDNDVKTITHEHDIIKDDKTYDTSSEKNIKLLEKSTENEEDDDNYEDLENIMSTILKLRKNA</sequence>
<dbReference type="AlphaFoldDB" id="A0A151LGJ5"/>
<gene>
    <name evidence="3" type="ORF">PGSY75_1218700</name>
</gene>
<feature type="coiled-coil region" evidence="1">
    <location>
        <begin position="13"/>
        <end position="40"/>
    </location>
</feature>
<dbReference type="RefSeq" id="XP_018640636.1">
    <property type="nucleotide sequence ID" value="XM_018786771.1"/>
</dbReference>
<feature type="region of interest" description="Disordered" evidence="2">
    <location>
        <begin position="363"/>
        <end position="386"/>
    </location>
</feature>
<feature type="compositionally biased region" description="Polar residues" evidence="2">
    <location>
        <begin position="363"/>
        <end position="380"/>
    </location>
</feature>
<dbReference type="EMBL" id="LVLB01000013">
    <property type="protein sequence ID" value="KYN97997.1"/>
    <property type="molecule type" value="Genomic_DNA"/>
</dbReference>
<accession>A0A151LGJ5</accession>
<evidence type="ECO:0000313" key="3">
    <source>
        <dbReference type="EMBL" id="KYN97997.1"/>
    </source>
</evidence>